<dbReference type="RefSeq" id="WP_318648565.1">
    <property type="nucleotide sequence ID" value="NZ_CP137852.1"/>
</dbReference>
<dbReference type="InterPro" id="IPR025857">
    <property type="entry name" value="MacB_PCD"/>
</dbReference>
<evidence type="ECO:0000259" key="8">
    <source>
        <dbReference type="Pfam" id="PF02687"/>
    </source>
</evidence>
<dbReference type="Pfam" id="PF12704">
    <property type="entry name" value="MacB_PCD"/>
    <property type="match status" value="1"/>
</dbReference>
<sequence>MNAPHAPPEAAARSVAPLPPLPAGRRAGLSMAEALLAALAALAANKLRAALTALGIFIGVAAVIVTVAVGAGARQQVLAQIQSLGANLLVVWGANVRLGGVSMGAGQRPNMSWDDAQEIPRQIATVQVAAGTIRQQQQIVAGNQNWSTTVVATDPDYFIAHDWTTQEGRFFTNEEAMSGRKLVLLGATVAENLFGDEDPVGREIRIRATPFEVIGVLGRKGQNPMGQDQDDVVIMPYWTARRSVMGASRAFARAVATISVKVHEGENMGDVEEELRQFFRQRHRVAANEPDTVSIRNLSEIAATRDASARTLSLLLAAVAAVSLLVGGIGVMNIMLVSVTERTREIGLRLAVGARRRDILRQFLLEAVLLALLGGAVGVIVGIGLAHSLAGLAGWPVLIQWDAVALAVTVSALTGLFFGYYPARRAASLDPITALRHE</sequence>
<evidence type="ECO:0000313" key="11">
    <source>
        <dbReference type="Proteomes" id="UP001305521"/>
    </source>
</evidence>
<evidence type="ECO:0000256" key="2">
    <source>
        <dbReference type="ARBA" id="ARBA00022475"/>
    </source>
</evidence>
<evidence type="ECO:0000256" key="3">
    <source>
        <dbReference type="ARBA" id="ARBA00022692"/>
    </source>
</evidence>
<feature type="transmembrane region" description="Helical" evidence="7">
    <location>
        <begin position="51"/>
        <end position="73"/>
    </location>
</feature>
<accession>A0ABZ0PFX8</accession>
<keyword evidence="11" id="KW-1185">Reference proteome</keyword>
<feature type="transmembrane region" description="Helical" evidence="7">
    <location>
        <begin position="27"/>
        <end position="44"/>
    </location>
</feature>
<protein>
    <submittedName>
        <fullName evidence="10">ABC transporter permease</fullName>
    </submittedName>
</protein>
<dbReference type="Proteomes" id="UP001305521">
    <property type="component" value="Chromosome"/>
</dbReference>
<evidence type="ECO:0000313" key="10">
    <source>
        <dbReference type="EMBL" id="WPB84600.1"/>
    </source>
</evidence>
<reference evidence="10 11" key="1">
    <citation type="submission" date="2023-11" db="EMBL/GenBank/DDBJ databases">
        <title>Arctic aerobic anoxygenic photoheterotroph Sediminicoccus rosea KRV36 adapts its photosynthesis to long days of polar summer.</title>
        <authorList>
            <person name="Tomasch J."/>
            <person name="Kopejtka K."/>
            <person name="Bily T."/>
            <person name="Gardiner A.T."/>
            <person name="Gardian Z."/>
            <person name="Shivaramu S."/>
            <person name="Koblizek M."/>
            <person name="Engelhardt F."/>
            <person name="Kaftan D."/>
        </authorList>
    </citation>
    <scope>NUCLEOTIDE SEQUENCE [LARGE SCALE GENOMIC DNA]</scope>
    <source>
        <strain evidence="10 11">R-30</strain>
    </source>
</reference>
<comment type="subcellular location">
    <subcellularLocation>
        <location evidence="1">Cell membrane</location>
        <topology evidence="1">Multi-pass membrane protein</topology>
    </subcellularLocation>
</comment>
<feature type="domain" description="ABC3 transporter permease C-terminal" evidence="8">
    <location>
        <begin position="318"/>
        <end position="431"/>
    </location>
</feature>
<evidence type="ECO:0000256" key="6">
    <source>
        <dbReference type="ARBA" id="ARBA00038076"/>
    </source>
</evidence>
<feature type="transmembrane region" description="Helical" evidence="7">
    <location>
        <begin position="398"/>
        <end position="421"/>
    </location>
</feature>
<comment type="similarity">
    <text evidence="6">Belongs to the ABC-4 integral membrane protein family.</text>
</comment>
<evidence type="ECO:0000256" key="7">
    <source>
        <dbReference type="SAM" id="Phobius"/>
    </source>
</evidence>
<dbReference type="InterPro" id="IPR050250">
    <property type="entry name" value="Macrolide_Exporter_MacB"/>
</dbReference>
<dbReference type="PANTHER" id="PTHR30572:SF4">
    <property type="entry name" value="ABC TRANSPORTER PERMEASE YTRF"/>
    <property type="match status" value="1"/>
</dbReference>
<keyword evidence="4 7" id="KW-1133">Transmembrane helix</keyword>
<dbReference type="EMBL" id="CP137852">
    <property type="protein sequence ID" value="WPB84600.1"/>
    <property type="molecule type" value="Genomic_DNA"/>
</dbReference>
<feature type="transmembrane region" description="Helical" evidence="7">
    <location>
        <begin position="363"/>
        <end position="386"/>
    </location>
</feature>
<keyword evidence="3 7" id="KW-0812">Transmembrane</keyword>
<evidence type="ECO:0000256" key="4">
    <source>
        <dbReference type="ARBA" id="ARBA00022989"/>
    </source>
</evidence>
<proteinExistence type="inferred from homology"/>
<feature type="transmembrane region" description="Helical" evidence="7">
    <location>
        <begin position="314"/>
        <end position="339"/>
    </location>
</feature>
<feature type="domain" description="MacB-like periplasmic core" evidence="9">
    <location>
        <begin position="50"/>
        <end position="277"/>
    </location>
</feature>
<evidence type="ECO:0000256" key="1">
    <source>
        <dbReference type="ARBA" id="ARBA00004651"/>
    </source>
</evidence>
<keyword evidence="2" id="KW-1003">Cell membrane</keyword>
<gene>
    <name evidence="10" type="ORF">R9Z33_21195</name>
</gene>
<dbReference type="PANTHER" id="PTHR30572">
    <property type="entry name" value="MEMBRANE COMPONENT OF TRANSPORTER-RELATED"/>
    <property type="match status" value="1"/>
</dbReference>
<name>A0ABZ0PFX8_9PROT</name>
<dbReference type="Pfam" id="PF02687">
    <property type="entry name" value="FtsX"/>
    <property type="match status" value="1"/>
</dbReference>
<evidence type="ECO:0000259" key="9">
    <source>
        <dbReference type="Pfam" id="PF12704"/>
    </source>
</evidence>
<keyword evidence="5 7" id="KW-0472">Membrane</keyword>
<organism evidence="10 11">
    <name type="scientific">Sediminicoccus rosea</name>
    <dbReference type="NCBI Taxonomy" id="1225128"/>
    <lineage>
        <taxon>Bacteria</taxon>
        <taxon>Pseudomonadati</taxon>
        <taxon>Pseudomonadota</taxon>
        <taxon>Alphaproteobacteria</taxon>
        <taxon>Acetobacterales</taxon>
        <taxon>Roseomonadaceae</taxon>
        <taxon>Sediminicoccus</taxon>
    </lineage>
</organism>
<evidence type="ECO:0000256" key="5">
    <source>
        <dbReference type="ARBA" id="ARBA00023136"/>
    </source>
</evidence>
<dbReference type="InterPro" id="IPR003838">
    <property type="entry name" value="ABC3_permease_C"/>
</dbReference>